<keyword evidence="1" id="KW-1133">Transmembrane helix</keyword>
<dbReference type="EMBL" id="JAAIII010000004">
    <property type="protein sequence ID" value="NMM94274.1"/>
    <property type="molecule type" value="Genomic_DNA"/>
</dbReference>
<keyword evidence="1" id="KW-0812">Transmembrane</keyword>
<dbReference type="AlphaFoldDB" id="A0A7Y0EPX5"/>
<feature type="transmembrane region" description="Helical" evidence="1">
    <location>
        <begin position="14"/>
        <end position="34"/>
    </location>
</feature>
<keyword evidence="1" id="KW-0472">Membrane</keyword>
<dbReference type="Proteomes" id="UP000532194">
    <property type="component" value="Unassembled WGS sequence"/>
</dbReference>
<feature type="transmembrane region" description="Helical" evidence="1">
    <location>
        <begin position="176"/>
        <end position="194"/>
    </location>
</feature>
<organism evidence="2 3">
    <name type="scientific">Bifidobacterium oedipodis</name>
    <dbReference type="NCBI Taxonomy" id="2675322"/>
    <lineage>
        <taxon>Bacteria</taxon>
        <taxon>Bacillati</taxon>
        <taxon>Actinomycetota</taxon>
        <taxon>Actinomycetes</taxon>
        <taxon>Bifidobacteriales</taxon>
        <taxon>Bifidobacteriaceae</taxon>
        <taxon>Bifidobacterium</taxon>
    </lineage>
</organism>
<feature type="transmembrane region" description="Helical" evidence="1">
    <location>
        <begin position="81"/>
        <end position="106"/>
    </location>
</feature>
<feature type="transmembrane region" description="Helical" evidence="1">
    <location>
        <begin position="143"/>
        <end position="164"/>
    </location>
</feature>
<protein>
    <submittedName>
        <fullName evidence="2">Uncharacterized protein</fullName>
    </submittedName>
</protein>
<evidence type="ECO:0000256" key="1">
    <source>
        <dbReference type="SAM" id="Phobius"/>
    </source>
</evidence>
<name>A0A7Y0EPX5_9BIFI</name>
<sequence>MNILHWLQGRHRKALMISSCCGALAALPFMDISLNLGSGQHANETIIVSLRMFALIIIAHIQAWSLIPRMSSVDALGEKKLVGYSILSAVGLLLYAYLTPWLSWLLKPSVDTAYSCVFASLFVATGALLALALSSCMGINGPLCSGALVVVLLSTSGLQIRSIGFSVLPSNLNDHISVRLIVMLMASIIVVYCWGRTRSGARCLARLH</sequence>
<comment type="caution">
    <text evidence="2">The sequence shown here is derived from an EMBL/GenBank/DDBJ whole genome shotgun (WGS) entry which is preliminary data.</text>
</comment>
<reference evidence="2 3" key="1">
    <citation type="submission" date="2020-02" db="EMBL/GenBank/DDBJ databases">
        <title>Characterization of phylogenetic diversity of novel bifidobacterial species isolated in Czech ZOOs.</title>
        <authorList>
            <person name="Lugli G.A."/>
            <person name="Vera N.B."/>
            <person name="Ventura M."/>
        </authorList>
    </citation>
    <scope>NUCLEOTIDE SEQUENCE [LARGE SCALE GENOMIC DNA]</scope>
    <source>
        <strain evidence="2 3">DSM 109957</strain>
    </source>
</reference>
<feature type="transmembrane region" description="Helical" evidence="1">
    <location>
        <begin position="46"/>
        <end position="69"/>
    </location>
</feature>
<proteinExistence type="predicted"/>
<gene>
    <name evidence="2" type="ORF">G1C95_1461</name>
</gene>
<accession>A0A7Y0EPX5</accession>
<keyword evidence="3" id="KW-1185">Reference proteome</keyword>
<evidence type="ECO:0000313" key="3">
    <source>
        <dbReference type="Proteomes" id="UP000532194"/>
    </source>
</evidence>
<evidence type="ECO:0000313" key="2">
    <source>
        <dbReference type="EMBL" id="NMM94274.1"/>
    </source>
</evidence>
<feature type="transmembrane region" description="Helical" evidence="1">
    <location>
        <begin position="112"/>
        <end position="131"/>
    </location>
</feature>